<dbReference type="OrthoDB" id="9816185at2"/>
<organism evidence="2 3">
    <name type="scientific">Franconibacter pulveris</name>
    <dbReference type="NCBI Taxonomy" id="435910"/>
    <lineage>
        <taxon>Bacteria</taxon>
        <taxon>Pseudomonadati</taxon>
        <taxon>Pseudomonadota</taxon>
        <taxon>Gammaproteobacteria</taxon>
        <taxon>Enterobacterales</taxon>
        <taxon>Enterobacteriaceae</taxon>
        <taxon>Franconibacter</taxon>
    </lineage>
</organism>
<evidence type="ECO:0000313" key="2">
    <source>
        <dbReference type="EMBL" id="KMV35759.1"/>
    </source>
</evidence>
<dbReference type="InterPro" id="IPR003615">
    <property type="entry name" value="HNH_nuc"/>
</dbReference>
<keyword evidence="3" id="KW-1185">Reference proteome</keyword>
<dbReference type="RefSeq" id="WP_048887516.1">
    <property type="nucleotide sequence ID" value="NZ_LFEJ01000009.1"/>
</dbReference>
<reference evidence="2 3" key="1">
    <citation type="submission" date="2015-06" db="EMBL/GenBank/DDBJ databases">
        <title>Genome sequencing of Cronobacter sp. strain DJ34 isolated from petroleum contaminated sludge of Duliajan Oil Fields, Assam, India.</title>
        <authorList>
            <person name="Pal S."/>
            <person name="Banerjee T.D."/>
            <person name="Roy A."/>
            <person name="Sar P."/>
            <person name="Kazy S.K."/>
        </authorList>
    </citation>
    <scope>NUCLEOTIDE SEQUENCE [LARGE SCALE GENOMIC DNA]</scope>
    <source>
        <strain evidence="2 3">DJ34</strain>
    </source>
</reference>
<dbReference type="GO" id="GO:0003676">
    <property type="term" value="F:nucleic acid binding"/>
    <property type="evidence" value="ECO:0007669"/>
    <property type="project" value="InterPro"/>
</dbReference>
<accession>A0A0J8YE19</accession>
<dbReference type="GO" id="GO:0008270">
    <property type="term" value="F:zinc ion binding"/>
    <property type="evidence" value="ECO:0007669"/>
    <property type="project" value="InterPro"/>
</dbReference>
<comment type="caution">
    <text evidence="2">The sequence shown here is derived from an EMBL/GenBank/DDBJ whole genome shotgun (WGS) entry which is preliminary data.</text>
</comment>
<sequence>MKNLTELRTSSGSDWLTLAIESDKEERAKLKAIEQQLLTRYGDYKGIIDNFDKQPAKSIYLQANGEFTAEKKLLMDFYKWPPAKLKAIFYDLRNKNKMRECPYCGNPVRPNTLDHFVPESHWPEFALYPDNLVPQCQQCASKKSNRYYMLPDKGCFFIHPKFVDELSRLGFKIEMRANSDAIAYTPSINISGAVTDKLKERIKRHITALDIPAYMVAYCQKQERELLDMIEQANSKKMHFSVQEHCQHQYNTQRLIAGLSLDENPEFYPNWACAYYYALLASPVIINDYQKLLKATRNPPVTSAAVASSVLFP</sequence>
<dbReference type="Proteomes" id="UP000037315">
    <property type="component" value="Unassembled WGS sequence"/>
</dbReference>
<gene>
    <name evidence="2" type="ORF">ACH50_05405</name>
</gene>
<dbReference type="CDD" id="cd00085">
    <property type="entry name" value="HNHc"/>
    <property type="match status" value="1"/>
</dbReference>
<name>A0A0J8YE19_9ENTR</name>
<feature type="domain" description="HNH" evidence="1">
    <location>
        <begin position="101"/>
        <end position="146"/>
    </location>
</feature>
<dbReference type="Pfam" id="PF01844">
    <property type="entry name" value="HNH"/>
    <property type="match status" value="1"/>
</dbReference>
<evidence type="ECO:0000313" key="3">
    <source>
        <dbReference type="Proteomes" id="UP000037315"/>
    </source>
</evidence>
<dbReference type="PATRIC" id="fig|1656095.3.peg.1772"/>
<proteinExistence type="predicted"/>
<dbReference type="EMBL" id="LFEJ01000009">
    <property type="protein sequence ID" value="KMV35759.1"/>
    <property type="molecule type" value="Genomic_DNA"/>
</dbReference>
<dbReference type="GO" id="GO:0004519">
    <property type="term" value="F:endonuclease activity"/>
    <property type="evidence" value="ECO:0007669"/>
    <property type="project" value="InterPro"/>
</dbReference>
<dbReference type="STRING" id="1121863.GCA_000621185_01264"/>
<dbReference type="AlphaFoldDB" id="A0A0J8YE19"/>
<dbReference type="Gene3D" id="1.10.30.50">
    <property type="match status" value="1"/>
</dbReference>
<evidence type="ECO:0000259" key="1">
    <source>
        <dbReference type="Pfam" id="PF01844"/>
    </source>
</evidence>
<dbReference type="InterPro" id="IPR002711">
    <property type="entry name" value="HNH"/>
</dbReference>
<protein>
    <recommendedName>
        <fullName evidence="1">HNH domain-containing protein</fullName>
    </recommendedName>
</protein>